<dbReference type="InterPro" id="IPR011576">
    <property type="entry name" value="Pyridox_Oxase_N"/>
</dbReference>
<dbReference type="AlphaFoldDB" id="C7RSK1"/>
<dbReference type="STRING" id="522306.CAP2UW1_1390"/>
<dbReference type="KEGG" id="app:CAP2UW1_1390"/>
<organism evidence="2">
    <name type="scientific">Accumulibacter regalis</name>
    <dbReference type="NCBI Taxonomy" id="522306"/>
    <lineage>
        <taxon>Bacteria</taxon>
        <taxon>Pseudomonadati</taxon>
        <taxon>Pseudomonadota</taxon>
        <taxon>Betaproteobacteria</taxon>
        <taxon>Candidatus Accumulibacter</taxon>
    </lineage>
</organism>
<dbReference type="EMBL" id="CP001715">
    <property type="protein sequence ID" value="ACV34714.1"/>
    <property type="molecule type" value="Genomic_DNA"/>
</dbReference>
<accession>C7RSK1</accession>
<dbReference type="SUPFAM" id="SSF50475">
    <property type="entry name" value="FMN-binding split barrel"/>
    <property type="match status" value="1"/>
</dbReference>
<dbReference type="eggNOG" id="COG3871">
    <property type="taxonomic scope" value="Bacteria"/>
</dbReference>
<reference evidence="2" key="1">
    <citation type="submission" date="2009-08" db="EMBL/GenBank/DDBJ databases">
        <authorList>
            <consortium name="US DOE Joint Genome Institute"/>
            <person name="Lucas S."/>
            <person name="Copeland A."/>
            <person name="Lapidus A."/>
            <person name="Glavina del Rio T."/>
            <person name="Dalin E."/>
            <person name="Tice H."/>
            <person name="Bruce D."/>
            <person name="Barry K."/>
            <person name="Pitluck S."/>
            <person name="Lowry S."/>
            <person name="Larimer F."/>
            <person name="Land M."/>
            <person name="Hauser L."/>
            <person name="Kyrpides N."/>
            <person name="Ivanova N."/>
            <person name="McMahon K.D."/>
            <person name="Hugenholtz P."/>
        </authorList>
    </citation>
    <scope>NUCLEOTIDE SEQUENCE</scope>
    <source>
        <strain evidence="2">UW-1</strain>
    </source>
</reference>
<evidence type="ECO:0000259" key="1">
    <source>
        <dbReference type="Pfam" id="PF01243"/>
    </source>
</evidence>
<dbReference type="InterPro" id="IPR012349">
    <property type="entry name" value="Split_barrel_FMN-bd"/>
</dbReference>
<feature type="domain" description="Pyridoxamine 5'-phosphate oxidase N-terminal" evidence="1">
    <location>
        <begin position="9"/>
        <end position="97"/>
    </location>
</feature>
<dbReference type="HOGENOM" id="CLU_123705_0_0_4"/>
<dbReference type="OrthoDB" id="9814594at2"/>
<proteinExistence type="predicted"/>
<gene>
    <name evidence="2" type="ordered locus">CAP2UW1_1390</name>
</gene>
<evidence type="ECO:0000313" key="2">
    <source>
        <dbReference type="EMBL" id="ACV34714.1"/>
    </source>
</evidence>
<sequence length="150" mass="16671">MNSPETVEQVLQRLLEAQKYAVLATEKGGQPYTSLMAFAATGDLKALILLTERGTHKYANLMANRRVAVFVDNRENVGSDTQQAVAITALGDAEEVAGDACVCLRDAYLVRHPYLAEFATSPSCALLRVRVRSYIVVRHFQEVEEWCVEH</sequence>
<dbReference type="Gene3D" id="2.30.110.10">
    <property type="entry name" value="Electron Transport, Fmn-binding Protein, Chain A"/>
    <property type="match status" value="1"/>
</dbReference>
<name>C7RSK1_ACCRE</name>
<reference evidence="2" key="2">
    <citation type="submission" date="2009-09" db="EMBL/GenBank/DDBJ databases">
        <title>Complete sequence of chromosome of Candidatus Accumulibacter phosphatis clade IIA str. UW-1.</title>
        <authorList>
            <consortium name="US DOE Joint Genome Institute"/>
            <person name="Martin H.G."/>
            <person name="Ivanova N."/>
            <person name="Kunin V."/>
            <person name="Warnecke F."/>
            <person name="Barry K."/>
            <person name="He S."/>
            <person name="Salamov A."/>
            <person name="Szeto E."/>
            <person name="Dalin E."/>
            <person name="Pangilinan J.L."/>
            <person name="Lapidus A."/>
            <person name="Lowry S."/>
            <person name="Kyrpides N.C."/>
            <person name="McMahon K.D."/>
            <person name="Hugenholtz P."/>
        </authorList>
    </citation>
    <scope>NUCLEOTIDE SEQUENCE [LARGE SCALE GENOMIC DNA]</scope>
    <source>
        <strain evidence="2">UW-1</strain>
    </source>
</reference>
<protein>
    <submittedName>
        <fullName evidence="2">Pyridoxamine 5'-phosphate oxidase-related FMN-binding</fullName>
    </submittedName>
</protein>
<dbReference type="Pfam" id="PF01243">
    <property type="entry name" value="PNPOx_N"/>
    <property type="match status" value="1"/>
</dbReference>